<keyword evidence="7" id="KW-1185">Reference proteome</keyword>
<evidence type="ECO:0000256" key="5">
    <source>
        <dbReference type="SAM" id="Coils"/>
    </source>
</evidence>
<dbReference type="PANTHER" id="PTHR14514:SF3">
    <property type="entry name" value="NESPRIN-1"/>
    <property type="match status" value="1"/>
</dbReference>
<comment type="caution">
    <text evidence="6">The sequence shown here is derived from an EMBL/GenBank/DDBJ whole genome shotgun (WGS) entry which is preliminary data.</text>
</comment>
<protein>
    <submittedName>
        <fullName evidence="6">Uncharacterized protein</fullName>
    </submittedName>
</protein>
<dbReference type="Proteomes" id="UP001476798">
    <property type="component" value="Unassembled WGS sequence"/>
</dbReference>
<gene>
    <name evidence="6" type="ORF">GOODEAATRI_010794</name>
</gene>
<proteinExistence type="predicted"/>
<reference evidence="6 7" key="1">
    <citation type="submission" date="2021-06" db="EMBL/GenBank/DDBJ databases">
        <authorList>
            <person name="Palmer J.M."/>
        </authorList>
    </citation>
    <scope>NUCLEOTIDE SEQUENCE [LARGE SCALE GENOMIC DNA]</scope>
    <source>
        <strain evidence="6 7">GA_2019</strain>
        <tissue evidence="6">Muscle</tissue>
    </source>
</reference>
<evidence type="ECO:0000256" key="3">
    <source>
        <dbReference type="ARBA" id="ARBA00022737"/>
    </source>
</evidence>
<name>A0ABV0MGS5_9TELE</name>
<sequence length="334" mass="37814">MLFEIEQKVSYLSELSVHSESLLLEGRAETKEEAEQLTLKLRSLKDSLLELQQMLQDKQVDIQALSKQLKEITRQVNQCRDLLGGGTDRLYGGEERALMEDTLEGLQERMGLLHSALEQHCESMRGTLQEHSSFQDFTRSIYVYRPGVCFKDAYEELVLMVGSRRSSLNHSLSLKTQYEAALRDLTDLIDTAQDKMAADQKMTVASVIEVQMLLDKHKGLECHLILTQTFYGKVSSLVAQRESQGLEETMTLAHNVLKQAHRRGVELEGILEEFSKEVDAKSSLRSSVLSTGNQLLRLKRVDTAGLRTAMGQVDTQWAELLTHIPVVQEKLHQV</sequence>
<feature type="coiled-coil region" evidence="5">
    <location>
        <begin position="27"/>
        <end position="82"/>
    </location>
</feature>
<evidence type="ECO:0000256" key="4">
    <source>
        <dbReference type="ARBA" id="ARBA00023136"/>
    </source>
</evidence>
<evidence type="ECO:0000313" key="7">
    <source>
        <dbReference type="Proteomes" id="UP001476798"/>
    </source>
</evidence>
<comment type="subcellular location">
    <subcellularLocation>
        <location evidence="1">Endomembrane system</location>
    </subcellularLocation>
</comment>
<keyword evidence="5" id="KW-0175">Coiled coil</keyword>
<keyword evidence="2" id="KW-0597">Phosphoprotein</keyword>
<accession>A0ABV0MGS5</accession>
<dbReference type="EMBL" id="JAHRIO010000642">
    <property type="protein sequence ID" value="MEQ2158303.1"/>
    <property type="molecule type" value="Genomic_DNA"/>
</dbReference>
<dbReference type="SUPFAM" id="SSF46966">
    <property type="entry name" value="Spectrin repeat"/>
    <property type="match status" value="1"/>
</dbReference>
<keyword evidence="3" id="KW-0677">Repeat</keyword>
<dbReference type="PANTHER" id="PTHR14514">
    <property type="entry name" value="PKA ANCHORING PROTEIN"/>
    <property type="match status" value="1"/>
</dbReference>
<evidence type="ECO:0000256" key="1">
    <source>
        <dbReference type="ARBA" id="ARBA00004308"/>
    </source>
</evidence>
<evidence type="ECO:0000256" key="2">
    <source>
        <dbReference type="ARBA" id="ARBA00022553"/>
    </source>
</evidence>
<dbReference type="Gene3D" id="1.20.58.60">
    <property type="match status" value="1"/>
</dbReference>
<evidence type="ECO:0000313" key="6">
    <source>
        <dbReference type="EMBL" id="MEQ2158303.1"/>
    </source>
</evidence>
<keyword evidence="4" id="KW-0472">Membrane</keyword>
<organism evidence="6 7">
    <name type="scientific">Goodea atripinnis</name>
    <dbReference type="NCBI Taxonomy" id="208336"/>
    <lineage>
        <taxon>Eukaryota</taxon>
        <taxon>Metazoa</taxon>
        <taxon>Chordata</taxon>
        <taxon>Craniata</taxon>
        <taxon>Vertebrata</taxon>
        <taxon>Euteleostomi</taxon>
        <taxon>Actinopterygii</taxon>
        <taxon>Neopterygii</taxon>
        <taxon>Teleostei</taxon>
        <taxon>Neoteleostei</taxon>
        <taxon>Acanthomorphata</taxon>
        <taxon>Ovalentaria</taxon>
        <taxon>Atherinomorphae</taxon>
        <taxon>Cyprinodontiformes</taxon>
        <taxon>Goodeidae</taxon>
        <taxon>Goodea</taxon>
    </lineage>
</organism>